<dbReference type="InterPro" id="IPR052895">
    <property type="entry name" value="HetReg/Transcr_Mod"/>
</dbReference>
<protein>
    <recommendedName>
        <fullName evidence="1">Heterokaryon incompatibility domain-containing protein</fullName>
    </recommendedName>
</protein>
<accession>A0A9P4H6E1</accession>
<name>A0A9P4H6E1_9PLEO</name>
<dbReference type="AlphaFoldDB" id="A0A9P4H6E1"/>
<feature type="domain" description="Heterokaryon incompatibility" evidence="1">
    <location>
        <begin position="46"/>
        <end position="194"/>
    </location>
</feature>
<dbReference type="PANTHER" id="PTHR24148">
    <property type="entry name" value="ANKYRIN REPEAT DOMAIN-CONTAINING PROTEIN 39 HOMOLOG-RELATED"/>
    <property type="match status" value="1"/>
</dbReference>
<gene>
    <name evidence="2" type="ORF">EK21DRAFT_102134</name>
</gene>
<proteinExistence type="predicted"/>
<evidence type="ECO:0000313" key="2">
    <source>
        <dbReference type="EMBL" id="KAF2028059.1"/>
    </source>
</evidence>
<organism evidence="2 3">
    <name type="scientific">Setomelanomma holmii</name>
    <dbReference type="NCBI Taxonomy" id="210430"/>
    <lineage>
        <taxon>Eukaryota</taxon>
        <taxon>Fungi</taxon>
        <taxon>Dikarya</taxon>
        <taxon>Ascomycota</taxon>
        <taxon>Pezizomycotina</taxon>
        <taxon>Dothideomycetes</taxon>
        <taxon>Pleosporomycetidae</taxon>
        <taxon>Pleosporales</taxon>
        <taxon>Pleosporineae</taxon>
        <taxon>Phaeosphaeriaceae</taxon>
        <taxon>Setomelanomma</taxon>
    </lineage>
</organism>
<sequence>MSSHWSYQYDTLPPGNYIRTLILKPGIDSETLQCDLQISPMNAVPFVAISYVWGQNMKNHEITCDGRTIAITTYLWILLRHIRSNVSRILWADSICINQENDEEKARQVAMMGQVFRAAEHVLIYIGADDLGHGRHVASLLSDMRIVIQEGLKQASSVQDAFPFPGDDTPILKDYRWKSYNHLLSQDWFTRGWAAVAQTARLIWGRYELSWEDLMRTDIWLMRRAPILRDVVRSRIEEDVKHSLLDVLGAAKDLNFYDKRDRIFAFAEVAQDYERHVPVHPDYKAHTLQVYHRFSIDFIRSTRDTEILDGVYHTERSLSHNCPSWVPRWDNEGTTLAPSRSSDWMPLKPLKLDVQPTLVSDNILRVPGVFTDTIVYISEIFDDSATSLETIRGLWNSVNFLTVEWAYPTAHRIDAFLDKLVRGMFDGKWETWKESRANLAHDLQDNGLIPAETARIRVDVNEMATSQYVTFAKLMTQSTRFVVTKRGYMGLAPQLTRIGDATAIIFSCVTSCVLREAVDVQQYQCIGPAWIAGAQPRNSDGGGVHFRQLGDERSRDWIYWDVKEQDIDLC</sequence>
<dbReference type="Pfam" id="PF06985">
    <property type="entry name" value="HET"/>
    <property type="match status" value="1"/>
</dbReference>
<dbReference type="Proteomes" id="UP000799777">
    <property type="component" value="Unassembled WGS sequence"/>
</dbReference>
<dbReference type="PANTHER" id="PTHR24148:SF64">
    <property type="entry name" value="HETEROKARYON INCOMPATIBILITY DOMAIN-CONTAINING PROTEIN"/>
    <property type="match status" value="1"/>
</dbReference>
<dbReference type="InterPro" id="IPR010730">
    <property type="entry name" value="HET"/>
</dbReference>
<evidence type="ECO:0000259" key="1">
    <source>
        <dbReference type="Pfam" id="PF06985"/>
    </source>
</evidence>
<dbReference type="OrthoDB" id="2157530at2759"/>
<keyword evidence="3" id="KW-1185">Reference proteome</keyword>
<reference evidence="2" key="1">
    <citation type="journal article" date="2020" name="Stud. Mycol.">
        <title>101 Dothideomycetes genomes: a test case for predicting lifestyles and emergence of pathogens.</title>
        <authorList>
            <person name="Haridas S."/>
            <person name="Albert R."/>
            <person name="Binder M."/>
            <person name="Bloem J."/>
            <person name="Labutti K."/>
            <person name="Salamov A."/>
            <person name="Andreopoulos B."/>
            <person name="Baker S."/>
            <person name="Barry K."/>
            <person name="Bills G."/>
            <person name="Bluhm B."/>
            <person name="Cannon C."/>
            <person name="Castanera R."/>
            <person name="Culley D."/>
            <person name="Daum C."/>
            <person name="Ezra D."/>
            <person name="Gonzalez J."/>
            <person name="Henrissat B."/>
            <person name="Kuo A."/>
            <person name="Liang C."/>
            <person name="Lipzen A."/>
            <person name="Lutzoni F."/>
            <person name="Magnuson J."/>
            <person name="Mondo S."/>
            <person name="Nolan M."/>
            <person name="Ohm R."/>
            <person name="Pangilinan J."/>
            <person name="Park H.-J."/>
            <person name="Ramirez L."/>
            <person name="Alfaro M."/>
            <person name="Sun H."/>
            <person name="Tritt A."/>
            <person name="Yoshinaga Y."/>
            <person name="Zwiers L.-H."/>
            <person name="Turgeon B."/>
            <person name="Goodwin S."/>
            <person name="Spatafora J."/>
            <person name="Crous P."/>
            <person name="Grigoriev I."/>
        </authorList>
    </citation>
    <scope>NUCLEOTIDE SEQUENCE</scope>
    <source>
        <strain evidence="2">CBS 110217</strain>
    </source>
</reference>
<evidence type="ECO:0000313" key="3">
    <source>
        <dbReference type="Proteomes" id="UP000799777"/>
    </source>
</evidence>
<comment type="caution">
    <text evidence="2">The sequence shown here is derived from an EMBL/GenBank/DDBJ whole genome shotgun (WGS) entry which is preliminary data.</text>
</comment>
<dbReference type="EMBL" id="ML978218">
    <property type="protein sequence ID" value="KAF2028059.1"/>
    <property type="molecule type" value="Genomic_DNA"/>
</dbReference>